<comment type="caution">
    <text evidence="8">The sequence shown here is derived from an EMBL/GenBank/DDBJ whole genome shotgun (WGS) entry which is preliminary data.</text>
</comment>
<dbReference type="RefSeq" id="WP_034432013.1">
    <property type="nucleotide sequence ID" value="NZ_CBTK010000104.1"/>
</dbReference>
<dbReference type="GO" id="GO:0140359">
    <property type="term" value="F:ABC-type transporter activity"/>
    <property type="evidence" value="ECO:0007669"/>
    <property type="project" value="InterPro"/>
</dbReference>
<evidence type="ECO:0000256" key="3">
    <source>
        <dbReference type="ARBA" id="ARBA00022692"/>
    </source>
</evidence>
<evidence type="ECO:0000313" key="8">
    <source>
        <dbReference type="EMBL" id="CDH44845.1"/>
    </source>
</evidence>
<dbReference type="PANTHER" id="PTHR43229:SF2">
    <property type="entry name" value="NODULATION PROTEIN J"/>
    <property type="match status" value="1"/>
</dbReference>
<proteinExistence type="inferred from homology"/>
<evidence type="ECO:0000256" key="2">
    <source>
        <dbReference type="ARBA" id="ARBA00007783"/>
    </source>
</evidence>
<organism evidence="8 9">
    <name type="scientific">Candidatus Contendobacter odensis Run_B_J11</name>
    <dbReference type="NCBI Taxonomy" id="1400861"/>
    <lineage>
        <taxon>Bacteria</taxon>
        <taxon>Pseudomonadati</taxon>
        <taxon>Pseudomonadota</taxon>
        <taxon>Gammaproteobacteria</taxon>
        <taxon>Candidatus Competibacteraceae</taxon>
        <taxon>Candidatus Contendibacter</taxon>
    </lineage>
</organism>
<comment type="subcellular location">
    <subcellularLocation>
        <location evidence="6">Cell inner membrane</location>
        <topology evidence="6">Multi-pass membrane protein</topology>
    </subcellularLocation>
    <subcellularLocation>
        <location evidence="1">Membrane</location>
        <topology evidence="1">Multi-pass membrane protein</topology>
    </subcellularLocation>
</comment>
<dbReference type="GO" id="GO:0043190">
    <property type="term" value="C:ATP-binding cassette (ABC) transporter complex"/>
    <property type="evidence" value="ECO:0007669"/>
    <property type="project" value="InterPro"/>
</dbReference>
<dbReference type="EMBL" id="CBTK010000104">
    <property type="protein sequence ID" value="CDH44845.1"/>
    <property type="molecule type" value="Genomic_DNA"/>
</dbReference>
<keyword evidence="9" id="KW-1185">Reference proteome</keyword>
<name>A0A7U7GBQ5_9GAMM</name>
<feature type="domain" description="ABC transmembrane type-2" evidence="7">
    <location>
        <begin position="32"/>
        <end position="268"/>
    </location>
</feature>
<dbReference type="PRINTS" id="PR00164">
    <property type="entry name" value="ABC2TRNSPORT"/>
</dbReference>
<dbReference type="InterPro" id="IPR000412">
    <property type="entry name" value="ABC_2_transport"/>
</dbReference>
<keyword evidence="6" id="KW-1003">Cell membrane</keyword>
<evidence type="ECO:0000256" key="5">
    <source>
        <dbReference type="ARBA" id="ARBA00023136"/>
    </source>
</evidence>
<feature type="transmembrane region" description="Helical" evidence="6">
    <location>
        <begin position="188"/>
        <end position="207"/>
    </location>
</feature>
<evidence type="ECO:0000256" key="1">
    <source>
        <dbReference type="ARBA" id="ARBA00004141"/>
    </source>
</evidence>
<feature type="transmembrane region" description="Helical" evidence="6">
    <location>
        <begin position="150"/>
        <end position="176"/>
    </location>
</feature>
<dbReference type="Pfam" id="PF01061">
    <property type="entry name" value="ABC2_membrane"/>
    <property type="match status" value="1"/>
</dbReference>
<comment type="similarity">
    <text evidence="2 6">Belongs to the ABC-2 integral membrane protein family.</text>
</comment>
<keyword evidence="3 6" id="KW-0812">Transmembrane</keyword>
<dbReference type="AlphaFoldDB" id="A0A7U7GBQ5"/>
<keyword evidence="4 6" id="KW-1133">Transmembrane helix</keyword>
<gene>
    <name evidence="8" type="ORF">BN874_1920012</name>
</gene>
<feature type="transmembrane region" description="Helical" evidence="6">
    <location>
        <begin position="242"/>
        <end position="260"/>
    </location>
</feature>
<evidence type="ECO:0000256" key="4">
    <source>
        <dbReference type="ARBA" id="ARBA00022989"/>
    </source>
</evidence>
<feature type="transmembrane region" description="Helical" evidence="6">
    <location>
        <begin position="116"/>
        <end position="144"/>
    </location>
</feature>
<dbReference type="PROSITE" id="PS51012">
    <property type="entry name" value="ABC_TM2"/>
    <property type="match status" value="1"/>
</dbReference>
<evidence type="ECO:0000313" key="9">
    <source>
        <dbReference type="Proteomes" id="UP000019184"/>
    </source>
</evidence>
<dbReference type="InterPro" id="IPR051784">
    <property type="entry name" value="Nod_factor_ABC_transporter"/>
</dbReference>
<sequence>MTFPPHYRAAVQWQSRAVLGRHLTVYRRNWHTAVLPPLLEPIILLLAFGVGLGGFIPDFAWRGRPVAYLAYLAPGMLAYTAFMTAFFQALFAAYIRMHYQKTWEGQLITQVRLEHVIWGEVFWAATLGTVYALIVILVLAGFSLAGWLHLHWAGVVLVVPLLFLAALAFATLGLLFTALVPSIDHMNIPFFLVIMPLGFASSTYFPLEGDSPWTQAWLILNPLHHLAEGIRFLLLAGEWNSHLLAACGLFVLMIGVLIPLDERLLRRRVLGEG</sequence>
<dbReference type="OrthoDB" id="9778589at2"/>
<reference evidence="8 9" key="1">
    <citation type="journal article" date="2014" name="ISME J.">
        <title>Candidatus Competibacter-lineage genomes retrieved from metagenomes reveal functional metabolic diversity.</title>
        <authorList>
            <person name="McIlroy S.J."/>
            <person name="Albertsen M."/>
            <person name="Andresen E.K."/>
            <person name="Saunders A.M."/>
            <person name="Kristiansen R."/>
            <person name="Stokholm-Bjerregaard M."/>
            <person name="Nielsen K.L."/>
            <person name="Nielsen P.H."/>
        </authorList>
    </citation>
    <scope>NUCLEOTIDE SEQUENCE [LARGE SCALE GENOMIC DNA]</scope>
    <source>
        <strain evidence="8 9">Run_B_J11</strain>
    </source>
</reference>
<evidence type="ECO:0000259" key="7">
    <source>
        <dbReference type="PROSITE" id="PS51012"/>
    </source>
</evidence>
<accession>A0A7U7GBQ5</accession>
<dbReference type="PIRSF" id="PIRSF006648">
    <property type="entry name" value="DrrB"/>
    <property type="match status" value="1"/>
</dbReference>
<dbReference type="PANTHER" id="PTHR43229">
    <property type="entry name" value="NODULATION PROTEIN J"/>
    <property type="match status" value="1"/>
</dbReference>
<protein>
    <recommendedName>
        <fullName evidence="6">Transport permease protein</fullName>
    </recommendedName>
</protein>
<dbReference type="Proteomes" id="UP000019184">
    <property type="component" value="Unassembled WGS sequence"/>
</dbReference>
<dbReference type="InterPro" id="IPR047817">
    <property type="entry name" value="ABC2_TM_bact-type"/>
</dbReference>
<feature type="transmembrane region" description="Helical" evidence="6">
    <location>
        <begin position="76"/>
        <end position="95"/>
    </location>
</feature>
<keyword evidence="5 6" id="KW-0472">Membrane</keyword>
<dbReference type="InterPro" id="IPR013525">
    <property type="entry name" value="ABC2_TM"/>
</dbReference>
<evidence type="ECO:0000256" key="6">
    <source>
        <dbReference type="RuleBase" id="RU361157"/>
    </source>
</evidence>
<keyword evidence="6" id="KW-0813">Transport</keyword>
<feature type="transmembrane region" description="Helical" evidence="6">
    <location>
        <begin position="38"/>
        <end position="56"/>
    </location>
</feature>